<dbReference type="Pfam" id="PF03966">
    <property type="entry name" value="Trm112p"/>
    <property type="match status" value="1"/>
</dbReference>
<evidence type="ECO:0000313" key="1">
    <source>
        <dbReference type="EMBL" id="QDU63202.1"/>
    </source>
</evidence>
<proteinExistence type="predicted"/>
<evidence type="ECO:0000313" key="2">
    <source>
        <dbReference type="Proteomes" id="UP000317093"/>
    </source>
</evidence>
<keyword evidence="2" id="KW-1185">Reference proteome</keyword>
<dbReference type="SUPFAM" id="SSF158997">
    <property type="entry name" value="Trm112p-like"/>
    <property type="match status" value="1"/>
</dbReference>
<name>A0A518B8D6_9BACT</name>
<dbReference type="KEGG" id="knv:Pan216_40800"/>
<protein>
    <submittedName>
        <fullName evidence="1">Uncharacterized protein</fullName>
    </submittedName>
</protein>
<dbReference type="RefSeq" id="WP_419192740.1">
    <property type="nucleotide sequence ID" value="NZ_CP036279.1"/>
</dbReference>
<sequence>MHPPEAIDQMLLDVLQCPVCKGKLERVEAGLRCGCGLLFPIRDGIPIMVRDEAVREEAEPPAAE</sequence>
<dbReference type="AlphaFoldDB" id="A0A518B8D6"/>
<reference evidence="1 2" key="1">
    <citation type="submission" date="2019-02" db="EMBL/GenBank/DDBJ databases">
        <title>Deep-cultivation of Planctomycetes and their phenomic and genomic characterization uncovers novel biology.</title>
        <authorList>
            <person name="Wiegand S."/>
            <person name="Jogler M."/>
            <person name="Boedeker C."/>
            <person name="Pinto D."/>
            <person name="Vollmers J."/>
            <person name="Rivas-Marin E."/>
            <person name="Kohn T."/>
            <person name="Peeters S.H."/>
            <person name="Heuer A."/>
            <person name="Rast P."/>
            <person name="Oberbeckmann S."/>
            <person name="Bunk B."/>
            <person name="Jeske O."/>
            <person name="Meyerdierks A."/>
            <person name="Storesund J.E."/>
            <person name="Kallscheuer N."/>
            <person name="Luecker S."/>
            <person name="Lage O.M."/>
            <person name="Pohl T."/>
            <person name="Merkel B.J."/>
            <person name="Hornburger P."/>
            <person name="Mueller R.-W."/>
            <person name="Bruemmer F."/>
            <person name="Labrenz M."/>
            <person name="Spormann A.M."/>
            <person name="Op den Camp H."/>
            <person name="Overmann J."/>
            <person name="Amann R."/>
            <person name="Jetten M.S.M."/>
            <person name="Mascher T."/>
            <person name="Medema M.H."/>
            <person name="Devos D.P."/>
            <person name="Kaster A.-K."/>
            <person name="Ovreas L."/>
            <person name="Rohde M."/>
            <person name="Galperin M.Y."/>
            <person name="Jogler C."/>
        </authorList>
    </citation>
    <scope>NUCLEOTIDE SEQUENCE [LARGE SCALE GENOMIC DNA]</scope>
    <source>
        <strain evidence="1 2">Pan216</strain>
    </source>
</reference>
<dbReference type="Proteomes" id="UP000317093">
    <property type="component" value="Chromosome"/>
</dbReference>
<dbReference type="EMBL" id="CP036279">
    <property type="protein sequence ID" value="QDU63202.1"/>
    <property type="molecule type" value="Genomic_DNA"/>
</dbReference>
<organism evidence="1 2">
    <name type="scientific">Kolteria novifilia</name>
    <dbReference type="NCBI Taxonomy" id="2527975"/>
    <lineage>
        <taxon>Bacteria</taxon>
        <taxon>Pseudomonadati</taxon>
        <taxon>Planctomycetota</taxon>
        <taxon>Planctomycetia</taxon>
        <taxon>Kolteriales</taxon>
        <taxon>Kolteriaceae</taxon>
        <taxon>Kolteria</taxon>
    </lineage>
</organism>
<gene>
    <name evidence="1" type="ORF">Pan216_40800</name>
</gene>
<dbReference type="InterPro" id="IPR005651">
    <property type="entry name" value="Trm112-like"/>
</dbReference>
<accession>A0A518B8D6</accession>
<dbReference type="Gene3D" id="2.20.25.10">
    <property type="match status" value="1"/>
</dbReference>